<accession>A0A4U1B9Z8</accession>
<keyword evidence="2" id="KW-1185">Reference proteome</keyword>
<proteinExistence type="predicted"/>
<dbReference type="Pfam" id="PF07103">
    <property type="entry name" value="DUF1365"/>
    <property type="match status" value="1"/>
</dbReference>
<organism evidence="1 2">
    <name type="scientific">Thalassotalea mangrovi</name>
    <dbReference type="NCBI Taxonomy" id="2572245"/>
    <lineage>
        <taxon>Bacteria</taxon>
        <taxon>Pseudomonadati</taxon>
        <taxon>Pseudomonadota</taxon>
        <taxon>Gammaproteobacteria</taxon>
        <taxon>Alteromonadales</taxon>
        <taxon>Colwelliaceae</taxon>
        <taxon>Thalassotalea</taxon>
    </lineage>
</organism>
<dbReference type="PANTHER" id="PTHR33973">
    <property type="entry name" value="OS07G0153300 PROTEIN"/>
    <property type="match status" value="1"/>
</dbReference>
<dbReference type="AlphaFoldDB" id="A0A4U1B9Z8"/>
<evidence type="ECO:0000313" key="2">
    <source>
        <dbReference type="Proteomes" id="UP000307999"/>
    </source>
</evidence>
<evidence type="ECO:0000313" key="1">
    <source>
        <dbReference type="EMBL" id="TKB47561.1"/>
    </source>
</evidence>
<protein>
    <submittedName>
        <fullName evidence="1">DUF1365 domain-containing protein</fullName>
    </submittedName>
</protein>
<dbReference type="EMBL" id="SWDB01000003">
    <property type="protein sequence ID" value="TKB47561.1"/>
    <property type="molecule type" value="Genomic_DNA"/>
</dbReference>
<gene>
    <name evidence="1" type="ORF">E8M12_01420</name>
</gene>
<name>A0A4U1B9Z8_9GAMM</name>
<dbReference type="InterPro" id="IPR010775">
    <property type="entry name" value="DUF1365"/>
</dbReference>
<sequence length="250" mass="29105">MPVNSGIYAGDVRHRRFAPVRHSFNYRLYMLVIDLDEWQMGMLESAWLGEGWFKPIRIKQRDYVNGEPQDLKQRIRNKVQALGGTWPDGKVIMTIQGRCFGLYFSPVNFYFCYDQNDSARYMLAEVSNTPWNERHYYLVDLDAITPTPKAFHVSPFMDLDMTYHWKVKAPKLGASDRGTDSQLMVHIENHRSEKLFDATMALTRQPLTASAIFAVWRSLPMMTMKICAGIYWQALKLWLKKVPFVAHPNS</sequence>
<reference evidence="1 2" key="1">
    <citation type="submission" date="2019-04" db="EMBL/GenBank/DDBJ databases">
        <title>Thalassotalea guangxiensis sp. nov., isolated from sediment of the coastal wetland.</title>
        <authorList>
            <person name="Zheng S."/>
            <person name="Zhang D."/>
        </authorList>
    </citation>
    <scope>NUCLEOTIDE SEQUENCE [LARGE SCALE GENOMIC DNA]</scope>
    <source>
        <strain evidence="1 2">ZS-4</strain>
    </source>
</reference>
<comment type="caution">
    <text evidence="1">The sequence shown here is derived from an EMBL/GenBank/DDBJ whole genome shotgun (WGS) entry which is preliminary data.</text>
</comment>
<dbReference type="PANTHER" id="PTHR33973:SF4">
    <property type="entry name" value="OS07G0153300 PROTEIN"/>
    <property type="match status" value="1"/>
</dbReference>
<dbReference type="OrthoDB" id="9778801at2"/>
<dbReference type="Proteomes" id="UP000307999">
    <property type="component" value="Unassembled WGS sequence"/>
</dbReference>